<dbReference type="GO" id="GO:0005615">
    <property type="term" value="C:extracellular space"/>
    <property type="evidence" value="ECO:0007669"/>
    <property type="project" value="InterPro"/>
</dbReference>
<sequence length="418" mass="46518">MRAVILLVSIAISSASTNKRNIVTVQSSLDDQYINPGSCGDYTNVIEGYRDAMYNFTIETYKQVAPRGTYQFVMSPLSMWITLAAMAEGADYYTQNQLFELLRIPRNQCIRHKYYQLATSRYSLTPDAAAVSKRALVIDEGVITNPVWHNFVTQHRLLDVLTAPLKYNPAVAAGSIRQAVYANFPRLDLRGNSVLIDTMDYNGLWNTAFADAVVKRAPFYSISGEHIGAVDLMTVKRHGKIGYVPSIQAKILELPIGVNNQYSMIIALVVGRTDIRPVIEAMRSTILSNVLASLKETKVPIDIAVPQFKINSELDAKVILEDLGVTSLWTDPEATRSISSPPALLSSYVQRATLTLNKHGINPPPITAQLRSFGPPTSPEDFFFSEFIADRPFMFGLFDTETHTCLISTMYTQPTYPN</sequence>
<feature type="signal peptide" evidence="5">
    <location>
        <begin position="1"/>
        <end position="15"/>
    </location>
</feature>
<keyword evidence="2" id="KW-0646">Protease inhibitor</keyword>
<dbReference type="InterPro" id="IPR036186">
    <property type="entry name" value="Serpin_sf"/>
</dbReference>
<dbReference type="Proteomes" id="UP001231518">
    <property type="component" value="Chromosome 28"/>
</dbReference>
<evidence type="ECO:0000259" key="6">
    <source>
        <dbReference type="SMART" id="SM00093"/>
    </source>
</evidence>
<gene>
    <name evidence="7" type="ORF">PYW07_011439</name>
</gene>
<proteinExistence type="inferred from homology"/>
<evidence type="ECO:0000256" key="1">
    <source>
        <dbReference type="ARBA" id="ARBA00009500"/>
    </source>
</evidence>
<comment type="similarity">
    <text evidence="1 4">Belongs to the serpin family.</text>
</comment>
<dbReference type="AlphaFoldDB" id="A0AAD7YA26"/>
<organism evidence="7 8">
    <name type="scientific">Mythimna separata</name>
    <name type="common">Oriental armyworm</name>
    <name type="synonym">Pseudaletia separata</name>
    <dbReference type="NCBI Taxonomy" id="271217"/>
    <lineage>
        <taxon>Eukaryota</taxon>
        <taxon>Metazoa</taxon>
        <taxon>Ecdysozoa</taxon>
        <taxon>Arthropoda</taxon>
        <taxon>Hexapoda</taxon>
        <taxon>Insecta</taxon>
        <taxon>Pterygota</taxon>
        <taxon>Neoptera</taxon>
        <taxon>Endopterygota</taxon>
        <taxon>Lepidoptera</taxon>
        <taxon>Glossata</taxon>
        <taxon>Ditrysia</taxon>
        <taxon>Noctuoidea</taxon>
        <taxon>Noctuidae</taxon>
        <taxon>Noctuinae</taxon>
        <taxon>Hadenini</taxon>
        <taxon>Mythimna</taxon>
    </lineage>
</organism>
<dbReference type="InterPro" id="IPR023795">
    <property type="entry name" value="Serpin_CS"/>
</dbReference>
<comment type="caution">
    <text evidence="7">The sequence shown here is derived from an EMBL/GenBank/DDBJ whole genome shotgun (WGS) entry which is preliminary data.</text>
</comment>
<dbReference type="EMBL" id="JARGEI010000027">
    <property type="protein sequence ID" value="KAJ8707762.1"/>
    <property type="molecule type" value="Genomic_DNA"/>
</dbReference>
<evidence type="ECO:0000256" key="3">
    <source>
        <dbReference type="ARBA" id="ARBA00022900"/>
    </source>
</evidence>
<evidence type="ECO:0000256" key="5">
    <source>
        <dbReference type="SAM" id="SignalP"/>
    </source>
</evidence>
<evidence type="ECO:0000313" key="8">
    <source>
        <dbReference type="Proteomes" id="UP001231518"/>
    </source>
</evidence>
<dbReference type="Pfam" id="PF00079">
    <property type="entry name" value="Serpin"/>
    <property type="match status" value="1"/>
</dbReference>
<evidence type="ECO:0000256" key="2">
    <source>
        <dbReference type="ARBA" id="ARBA00022690"/>
    </source>
</evidence>
<dbReference type="SMART" id="SM00093">
    <property type="entry name" value="SERPIN"/>
    <property type="match status" value="1"/>
</dbReference>
<dbReference type="Gene3D" id="2.30.39.10">
    <property type="entry name" value="Alpha-1-antitrypsin, domain 1"/>
    <property type="match status" value="1"/>
</dbReference>
<accession>A0AAD7YA26</accession>
<keyword evidence="8" id="KW-1185">Reference proteome</keyword>
<dbReference type="SUPFAM" id="SSF56574">
    <property type="entry name" value="Serpins"/>
    <property type="match status" value="1"/>
</dbReference>
<dbReference type="InterPro" id="IPR042185">
    <property type="entry name" value="Serpin_sf_2"/>
</dbReference>
<evidence type="ECO:0000256" key="4">
    <source>
        <dbReference type="RuleBase" id="RU000411"/>
    </source>
</evidence>
<keyword evidence="5" id="KW-0732">Signal</keyword>
<dbReference type="PROSITE" id="PS00284">
    <property type="entry name" value="SERPIN"/>
    <property type="match status" value="1"/>
</dbReference>
<name>A0AAD7YA26_MYTSE</name>
<feature type="chain" id="PRO_5041925576" description="Serpin domain-containing protein" evidence="5">
    <location>
        <begin position="16"/>
        <end position="418"/>
    </location>
</feature>
<evidence type="ECO:0000313" key="7">
    <source>
        <dbReference type="EMBL" id="KAJ8707762.1"/>
    </source>
</evidence>
<dbReference type="InterPro" id="IPR042178">
    <property type="entry name" value="Serpin_sf_1"/>
</dbReference>
<feature type="domain" description="Serpin" evidence="6">
    <location>
        <begin position="58"/>
        <end position="414"/>
    </location>
</feature>
<dbReference type="GO" id="GO:0004867">
    <property type="term" value="F:serine-type endopeptidase inhibitor activity"/>
    <property type="evidence" value="ECO:0007669"/>
    <property type="project" value="UniProtKB-KW"/>
</dbReference>
<dbReference type="InterPro" id="IPR000215">
    <property type="entry name" value="Serpin_fam"/>
</dbReference>
<reference evidence="7" key="1">
    <citation type="submission" date="2023-03" db="EMBL/GenBank/DDBJ databases">
        <title>Chromosome-level genomes of two armyworms, Mythimna separata and Mythimna loreyi, provide insights into the biosynthesis and reception of sex pheromones.</title>
        <authorList>
            <person name="Zhao H."/>
        </authorList>
    </citation>
    <scope>NUCLEOTIDE SEQUENCE</scope>
    <source>
        <strain evidence="7">BeijingLab</strain>
        <tissue evidence="7">Pupa</tissue>
    </source>
</reference>
<dbReference type="Gene3D" id="3.30.497.10">
    <property type="entry name" value="Antithrombin, subunit I, domain 2"/>
    <property type="match status" value="1"/>
</dbReference>
<dbReference type="PANTHER" id="PTHR11461:SF211">
    <property type="entry name" value="GH10112P-RELATED"/>
    <property type="match status" value="1"/>
</dbReference>
<dbReference type="PANTHER" id="PTHR11461">
    <property type="entry name" value="SERINE PROTEASE INHIBITOR, SERPIN"/>
    <property type="match status" value="1"/>
</dbReference>
<dbReference type="InterPro" id="IPR023796">
    <property type="entry name" value="Serpin_dom"/>
</dbReference>
<keyword evidence="3" id="KW-0722">Serine protease inhibitor</keyword>
<protein>
    <recommendedName>
        <fullName evidence="6">Serpin domain-containing protein</fullName>
    </recommendedName>
</protein>